<evidence type="ECO:0000313" key="3">
    <source>
        <dbReference type="Proteomes" id="UP001597013"/>
    </source>
</evidence>
<evidence type="ECO:0000256" key="1">
    <source>
        <dbReference type="SAM" id="SignalP"/>
    </source>
</evidence>
<keyword evidence="1" id="KW-0732">Signal</keyword>
<dbReference type="PROSITE" id="PS51257">
    <property type="entry name" value="PROKAR_LIPOPROTEIN"/>
    <property type="match status" value="1"/>
</dbReference>
<name>A0ABW3N8P9_9FLAO</name>
<dbReference type="RefSeq" id="WP_386129058.1">
    <property type="nucleotide sequence ID" value="NZ_JBHTJL010000009.1"/>
</dbReference>
<dbReference type="InterPro" id="IPR011050">
    <property type="entry name" value="Pectin_lyase_fold/virulence"/>
</dbReference>
<reference evidence="3" key="1">
    <citation type="journal article" date="2019" name="Int. J. Syst. Evol. Microbiol.">
        <title>The Global Catalogue of Microorganisms (GCM) 10K type strain sequencing project: providing services to taxonomists for standard genome sequencing and annotation.</title>
        <authorList>
            <consortium name="The Broad Institute Genomics Platform"/>
            <consortium name="The Broad Institute Genome Sequencing Center for Infectious Disease"/>
            <person name="Wu L."/>
            <person name="Ma J."/>
        </authorList>
    </citation>
    <scope>NUCLEOTIDE SEQUENCE [LARGE SCALE GENOMIC DNA]</scope>
    <source>
        <strain evidence="3">CCUG 62215</strain>
    </source>
</reference>
<dbReference type="Proteomes" id="UP001597013">
    <property type="component" value="Unassembled WGS sequence"/>
</dbReference>
<proteinExistence type="predicted"/>
<evidence type="ECO:0000313" key="2">
    <source>
        <dbReference type="EMBL" id="MFD1062840.1"/>
    </source>
</evidence>
<comment type="caution">
    <text evidence="2">The sequence shown here is derived from an EMBL/GenBank/DDBJ whole genome shotgun (WGS) entry which is preliminary data.</text>
</comment>
<keyword evidence="3" id="KW-1185">Reference proteome</keyword>
<accession>A0ABW3N8P9</accession>
<dbReference type="SUPFAM" id="SSF51126">
    <property type="entry name" value="Pectin lyase-like"/>
    <property type="match status" value="1"/>
</dbReference>
<gene>
    <name evidence="2" type="ORF">ACFQ1Q_06240</name>
</gene>
<organism evidence="2 3">
    <name type="scientific">Winogradskyella litorisediminis</name>
    <dbReference type="NCBI Taxonomy" id="1156618"/>
    <lineage>
        <taxon>Bacteria</taxon>
        <taxon>Pseudomonadati</taxon>
        <taxon>Bacteroidota</taxon>
        <taxon>Flavobacteriia</taxon>
        <taxon>Flavobacteriales</taxon>
        <taxon>Flavobacteriaceae</taxon>
        <taxon>Winogradskyella</taxon>
    </lineage>
</organism>
<dbReference type="PANTHER" id="PTHR41339:SF1">
    <property type="entry name" value="SECRETED PROTEIN"/>
    <property type="match status" value="1"/>
</dbReference>
<dbReference type="PANTHER" id="PTHR41339">
    <property type="entry name" value="LIPL48"/>
    <property type="match status" value="1"/>
</dbReference>
<protein>
    <submittedName>
        <fullName evidence="2">Multidrug transporter</fullName>
    </submittedName>
</protein>
<dbReference type="InterPro" id="IPR006626">
    <property type="entry name" value="PbH1"/>
</dbReference>
<dbReference type="EMBL" id="JBHTJL010000009">
    <property type="protein sequence ID" value="MFD1062840.1"/>
    <property type="molecule type" value="Genomic_DNA"/>
</dbReference>
<sequence length="399" mass="41057">MKNNLLSCLAIFALLLSSCTSDDTADIIINDNSVTNNNGGGNNNPATIFLSGTFTEDLNLDANNTYKLNGSLIMASGTTLRIPAGMTIEALAAGSNVYVAISAGAQIEAIGTANNPIVFTSDAANPQAGDWGGIILLGNAPINSVTGSATATSEIASLPYGGTNAGDNSGTLRYVRVEYSGGSADGQSENNGFSFYGVGNGTIVEYIQAFEGKDDGIEFFGGTVNASFVSVVNSQDDSIDWTEGYSGTITNAHVQHGAEHDKGIEADGYNTDIGNNSSPLFWSNPTVTNLTIIGNGSSTGNEAIRLRAGTQGTFTNVEIVGFAEAFDLDGDAGAMSDNPTGTHVLNGDLTATDLLFTDVTLNVKNDTGETFTESDFLSGIGNGTGTDFATWGAGWTVGN</sequence>
<feature type="signal peptide" evidence="1">
    <location>
        <begin position="1"/>
        <end position="25"/>
    </location>
</feature>
<dbReference type="SMART" id="SM00710">
    <property type="entry name" value="PbH1"/>
    <property type="match status" value="5"/>
</dbReference>
<feature type="chain" id="PRO_5047305122" evidence="1">
    <location>
        <begin position="26"/>
        <end position="399"/>
    </location>
</feature>